<feature type="transmembrane region" description="Helical" evidence="1">
    <location>
        <begin position="261"/>
        <end position="285"/>
    </location>
</feature>
<dbReference type="Pfam" id="PF05795">
    <property type="entry name" value="Plasmodium_Vir"/>
    <property type="match status" value="2"/>
</dbReference>
<evidence type="ECO:0000313" key="2">
    <source>
        <dbReference type="EMBL" id="SBS82024.1"/>
    </source>
</evidence>
<reference evidence="4 5" key="2">
    <citation type="submission" date="2016-05" db="EMBL/GenBank/DDBJ databases">
        <authorList>
            <person name="Naeem Raeece"/>
        </authorList>
    </citation>
    <scope>NUCLEOTIDE SEQUENCE [LARGE SCALE GENOMIC DNA]</scope>
</reference>
<dbReference type="EMBL" id="FLQV01001463">
    <property type="protein sequence ID" value="SBS99700.1"/>
    <property type="molecule type" value="Genomic_DNA"/>
</dbReference>
<gene>
    <name evidence="3" type="ORF">POVCU1_054510</name>
    <name evidence="2" type="ORF">POVCU2_0013420</name>
</gene>
<accession>A0A1A8VT81</accession>
<sequence>MTDGGESTCNNNKSYICFSEYVEYAEDIDEKSIDPTIKNNCNFSSSDKICSQIPSSDKICVQFKHIYQSLSSTLEDLDQKSRPLKEDDFVFLNYWLNNKLKGHNNYPSVTVADFFKELKSKNNDFFTAASIESKFRDIDPGQLENMKTLYGLYNFTNKIINILILEEEEEKSKSELFLQYINECKKKYVDAIINCSNDCPCFFDSLKAFKNNHKSELSKHNEFLHKHQFNESFELPDYDIILQEHRNSIAKNFNFIVKAPLLIPIFVLLFIFIFFYKFTTFGQFVRSKIKRIKNMFTNADDTENEIMSHYSDYDSNILDKEEYNISYSVKDS</sequence>
<dbReference type="Proteomes" id="UP000078546">
    <property type="component" value="Unassembled WGS sequence"/>
</dbReference>
<keyword evidence="1" id="KW-0472">Membrane</keyword>
<dbReference type="AlphaFoldDB" id="A0A1A8VT81"/>
<evidence type="ECO:0000313" key="3">
    <source>
        <dbReference type="EMBL" id="SBS99700.1"/>
    </source>
</evidence>
<organism evidence="2 5">
    <name type="scientific">Plasmodium ovale curtisi</name>
    <dbReference type="NCBI Taxonomy" id="864141"/>
    <lineage>
        <taxon>Eukaryota</taxon>
        <taxon>Sar</taxon>
        <taxon>Alveolata</taxon>
        <taxon>Apicomplexa</taxon>
        <taxon>Aconoidasida</taxon>
        <taxon>Haemosporida</taxon>
        <taxon>Plasmodiidae</taxon>
        <taxon>Plasmodium</taxon>
        <taxon>Plasmodium (Plasmodium)</taxon>
    </lineage>
</organism>
<dbReference type="EMBL" id="FLQU01000196">
    <property type="protein sequence ID" value="SBS82024.1"/>
    <property type="molecule type" value="Genomic_DNA"/>
</dbReference>
<evidence type="ECO:0000313" key="4">
    <source>
        <dbReference type="Proteomes" id="UP000078546"/>
    </source>
</evidence>
<dbReference type="Proteomes" id="UP000078560">
    <property type="component" value="Unassembled WGS sequence"/>
</dbReference>
<keyword evidence="1" id="KW-1133">Transmembrane helix</keyword>
<evidence type="ECO:0000313" key="5">
    <source>
        <dbReference type="Proteomes" id="UP000078560"/>
    </source>
</evidence>
<reference evidence="2" key="1">
    <citation type="submission" date="2016-05" db="EMBL/GenBank/DDBJ databases">
        <authorList>
            <person name="Lavstsen T."/>
            <person name="Jespersen J.S."/>
        </authorList>
    </citation>
    <scope>NUCLEOTIDE SEQUENCE [LARGE SCALE GENOMIC DNA]</scope>
</reference>
<name>A0A1A8VT81_PLAOA</name>
<dbReference type="InterPro" id="IPR008780">
    <property type="entry name" value="Plasmodium_Vir"/>
</dbReference>
<protein>
    <submittedName>
        <fullName evidence="2">PIR Superfamily Protein</fullName>
    </submittedName>
</protein>
<keyword evidence="1" id="KW-0812">Transmembrane</keyword>
<evidence type="ECO:0000256" key="1">
    <source>
        <dbReference type="SAM" id="Phobius"/>
    </source>
</evidence>
<proteinExistence type="predicted"/>